<evidence type="ECO:0000313" key="5">
    <source>
        <dbReference type="Proteomes" id="UP000053660"/>
    </source>
</evidence>
<evidence type="ECO:0000256" key="3">
    <source>
        <dbReference type="ARBA" id="ARBA00035716"/>
    </source>
</evidence>
<gene>
    <name evidence="4" type="ORF">OESDEN_16284</name>
</gene>
<evidence type="ECO:0000313" key="4">
    <source>
        <dbReference type="EMBL" id="KHJ84006.1"/>
    </source>
</evidence>
<evidence type="ECO:0000256" key="1">
    <source>
        <dbReference type="ARBA" id="ARBA00008889"/>
    </source>
</evidence>
<dbReference type="AlphaFoldDB" id="A0A0B1SJE4"/>
<dbReference type="InterPro" id="IPR047865">
    <property type="entry name" value="Ribosomal_uL10_bac_type"/>
</dbReference>
<accession>A0A0B1SJE4</accession>
<feature type="non-terminal residue" evidence="4">
    <location>
        <position position="172"/>
    </location>
</feature>
<dbReference type="EMBL" id="KN570651">
    <property type="protein sequence ID" value="KHJ84006.1"/>
    <property type="molecule type" value="Genomic_DNA"/>
</dbReference>
<dbReference type="SUPFAM" id="SSF160369">
    <property type="entry name" value="Ribosomal protein L10-like"/>
    <property type="match status" value="1"/>
</dbReference>
<evidence type="ECO:0000256" key="2">
    <source>
        <dbReference type="ARBA" id="ARBA00035707"/>
    </source>
</evidence>
<dbReference type="Gene3D" id="3.30.70.1730">
    <property type="match status" value="1"/>
</dbReference>
<reference evidence="4 5" key="1">
    <citation type="submission" date="2014-03" db="EMBL/GenBank/DDBJ databases">
        <title>Draft genome of the hookworm Oesophagostomum dentatum.</title>
        <authorList>
            <person name="Mitreva M."/>
        </authorList>
    </citation>
    <scope>NUCLEOTIDE SEQUENCE [LARGE SCALE GENOMIC DNA]</scope>
    <source>
        <strain evidence="4 5">OD-Hann</strain>
    </source>
</reference>
<dbReference type="InterPro" id="IPR043141">
    <property type="entry name" value="Ribosomal_uL10-like_sf"/>
</dbReference>
<proteinExistence type="inferred from homology"/>
<protein>
    <recommendedName>
        <fullName evidence="2">Large ribosomal subunit protein uL10m</fullName>
    </recommendedName>
    <alternativeName>
        <fullName evidence="3">39S ribosomal protein L10, mitochondrial</fullName>
    </alternativeName>
</protein>
<dbReference type="OrthoDB" id="360689at2759"/>
<dbReference type="PANTHER" id="PTHR11560">
    <property type="entry name" value="39S RIBOSOMAL PROTEIN L10, MITOCHONDRIAL"/>
    <property type="match status" value="1"/>
</dbReference>
<sequence length="172" mass="19559">MIPGEFSLGRLCVAIQQSSTRFVSSKYPRPTPRPYKRRLYEAAVAPVLPSRLGVCTHNFTKKEGIEYDPVELALCKVVKKWMTSEEYRVMAICQFLPVGGRTLWLTKNQLRLKGLEFRNYGNKIMRKTFEGTPLSSLDPVLVGFNALLMGKDLNALKTIHAETKKLTWLVPL</sequence>
<comment type="similarity">
    <text evidence="1">Belongs to the universal ribosomal protein uL10 family.</text>
</comment>
<dbReference type="Proteomes" id="UP000053660">
    <property type="component" value="Unassembled WGS sequence"/>
</dbReference>
<keyword evidence="5" id="KW-1185">Reference proteome</keyword>
<name>A0A0B1SJE4_OESDE</name>
<organism evidence="4 5">
    <name type="scientific">Oesophagostomum dentatum</name>
    <name type="common">Nodular worm</name>
    <dbReference type="NCBI Taxonomy" id="61180"/>
    <lineage>
        <taxon>Eukaryota</taxon>
        <taxon>Metazoa</taxon>
        <taxon>Ecdysozoa</taxon>
        <taxon>Nematoda</taxon>
        <taxon>Chromadorea</taxon>
        <taxon>Rhabditida</taxon>
        <taxon>Rhabditina</taxon>
        <taxon>Rhabditomorpha</taxon>
        <taxon>Strongyloidea</taxon>
        <taxon>Strongylidae</taxon>
        <taxon>Oesophagostomum</taxon>
    </lineage>
</organism>